<evidence type="ECO:0000313" key="6">
    <source>
        <dbReference type="Proteomes" id="UP000198761"/>
    </source>
</evidence>
<evidence type="ECO:0000259" key="4">
    <source>
        <dbReference type="PROSITE" id="PS01124"/>
    </source>
</evidence>
<dbReference type="SMART" id="SM00342">
    <property type="entry name" value="HTH_ARAC"/>
    <property type="match status" value="1"/>
</dbReference>
<proteinExistence type="predicted"/>
<feature type="domain" description="HTH araC/xylS-type" evidence="4">
    <location>
        <begin position="233"/>
        <end position="332"/>
    </location>
</feature>
<dbReference type="SUPFAM" id="SSF46689">
    <property type="entry name" value="Homeodomain-like"/>
    <property type="match status" value="1"/>
</dbReference>
<dbReference type="PANTHER" id="PTHR47894">
    <property type="entry name" value="HTH-TYPE TRANSCRIPTIONAL REGULATOR GADX"/>
    <property type="match status" value="1"/>
</dbReference>
<keyword evidence="6" id="KW-1185">Reference proteome</keyword>
<dbReference type="Gene3D" id="1.10.10.60">
    <property type="entry name" value="Homeodomain-like"/>
    <property type="match status" value="1"/>
</dbReference>
<keyword evidence="2 5" id="KW-0238">DNA-binding</keyword>
<dbReference type="EMBL" id="FOCE01000014">
    <property type="protein sequence ID" value="SEO19054.1"/>
    <property type="molecule type" value="Genomic_DNA"/>
</dbReference>
<evidence type="ECO:0000256" key="2">
    <source>
        <dbReference type="ARBA" id="ARBA00023125"/>
    </source>
</evidence>
<keyword evidence="3" id="KW-0804">Transcription</keyword>
<dbReference type="PROSITE" id="PS01124">
    <property type="entry name" value="HTH_ARAC_FAMILY_2"/>
    <property type="match status" value="1"/>
</dbReference>
<accession>A0A1H8MP95</accession>
<evidence type="ECO:0000313" key="5">
    <source>
        <dbReference type="EMBL" id="SEO19054.1"/>
    </source>
</evidence>
<dbReference type="AlphaFoldDB" id="A0A1H8MP95"/>
<evidence type="ECO:0000256" key="3">
    <source>
        <dbReference type="ARBA" id="ARBA00023163"/>
    </source>
</evidence>
<reference evidence="5 6" key="1">
    <citation type="submission" date="2016-10" db="EMBL/GenBank/DDBJ databases">
        <authorList>
            <person name="de Groot N.N."/>
        </authorList>
    </citation>
    <scope>NUCLEOTIDE SEQUENCE [LARGE SCALE GENOMIC DNA]</scope>
    <source>
        <strain evidence="5 6">DSM 3857</strain>
    </source>
</reference>
<keyword evidence="1" id="KW-0805">Transcription regulation</keyword>
<dbReference type="Proteomes" id="UP000198761">
    <property type="component" value="Unassembled WGS sequence"/>
</dbReference>
<dbReference type="Pfam" id="PF12833">
    <property type="entry name" value="HTH_18"/>
    <property type="match status" value="1"/>
</dbReference>
<dbReference type="GO" id="GO:0000976">
    <property type="term" value="F:transcription cis-regulatory region binding"/>
    <property type="evidence" value="ECO:0007669"/>
    <property type="project" value="TreeGrafter"/>
</dbReference>
<name>A0A1H8MP95_9RHOB</name>
<gene>
    <name evidence="5" type="ORF">SAMN04488103_11414</name>
</gene>
<protein>
    <submittedName>
        <fullName evidence="5">AraC-type DNA-binding protein</fullName>
    </submittedName>
</protein>
<dbReference type="PANTHER" id="PTHR47894:SF1">
    <property type="entry name" value="HTH-TYPE TRANSCRIPTIONAL REGULATOR VQSM"/>
    <property type="match status" value="1"/>
</dbReference>
<dbReference type="GO" id="GO:0005829">
    <property type="term" value="C:cytosol"/>
    <property type="evidence" value="ECO:0007669"/>
    <property type="project" value="TreeGrafter"/>
</dbReference>
<evidence type="ECO:0000256" key="1">
    <source>
        <dbReference type="ARBA" id="ARBA00023015"/>
    </source>
</evidence>
<dbReference type="InterPro" id="IPR009057">
    <property type="entry name" value="Homeodomain-like_sf"/>
</dbReference>
<dbReference type="STRING" id="933059.SAMN04488103_11414"/>
<dbReference type="InterPro" id="IPR018060">
    <property type="entry name" value="HTH_AraC"/>
</dbReference>
<dbReference type="Pfam" id="PF12625">
    <property type="entry name" value="Arabinose_bd"/>
    <property type="match status" value="1"/>
</dbReference>
<organism evidence="5 6">
    <name type="scientific">Gemmobacter aquatilis</name>
    <dbReference type="NCBI Taxonomy" id="933059"/>
    <lineage>
        <taxon>Bacteria</taxon>
        <taxon>Pseudomonadati</taxon>
        <taxon>Pseudomonadota</taxon>
        <taxon>Alphaproteobacteria</taxon>
        <taxon>Rhodobacterales</taxon>
        <taxon>Paracoccaceae</taxon>
        <taxon>Gemmobacter</taxon>
    </lineage>
</organism>
<sequence length="342" mass="37229">MARTIPIIRAAALFPMFRWMEAHGHSAPEWLAQVGLDPLIEKSPERPVPLPIAFQLFRLLATIEGPGASSRIVTPHSLDDLGIFGKLILTGQTPREALMRAVRFLPCYSTHELLVLRSIPGGLRVQAGWSLVLDDEMMHLSQQFTAALVVGLCLATNHASAAPKVIRIRPHPQAGVAHLRPLFGDALTASDQAVLSIDLNDTILDAPLHLDASSRLDVPPKNWTLPHKEASFSHSVSLTLSALNAEVPIRVEQVAGVAGMSVRSFQRMLAMDGSSFRLLADEIRRARTIETLMDDRRSGRLVAEDLGFSGQSALSRAVRRWTGLSPKHLRDGASSSNTLPSA</sequence>
<dbReference type="InterPro" id="IPR032687">
    <property type="entry name" value="AraC-type_N"/>
</dbReference>
<dbReference type="GO" id="GO:0003700">
    <property type="term" value="F:DNA-binding transcription factor activity"/>
    <property type="evidence" value="ECO:0007669"/>
    <property type="project" value="InterPro"/>
</dbReference>